<dbReference type="InterPro" id="IPR042099">
    <property type="entry name" value="ANL_N_sf"/>
</dbReference>
<dbReference type="AlphaFoldDB" id="A0A0D2JDE4"/>
<sequence>MEQEFTFTRFEMAQAKYPNNIALIFLGEKFTYIKLKDMVDRFALGLHRLGLKKGDRLVLYMANCVQYVVAFLAAQKLGLVVVLVSPIYTSSEIEYMINDSKARAVICHDTNYGYVKEILEATILEKVIVTNLLDLVSRPKRLVAALFDKAPRGKVKGGDETIWFNSLLNNPPEPPKVELDPVEDLSYILYTGGTTGFPKGVPGNHWGHTSYVNDITDDVFKDYALPGKDVYVAVNPLFHIMALGFFLALGLNQGNTTVLMPIPQVDSILKAIERYKVRWMLGVPTLYRMILENDRLKHYDLGSLRYCYCGGDVLPREVQARWKRHVGEPIYQVYGSTEAGHVTYSRLDQGEPPIMCIGTPLKSRQVKVLDPETEEIAKIGESGELLVTSQYSIKEYLNKPAETSASFIQLNGQVYYRTGDFVKMGEDGQIYYVERSADILKHKGYRVSASEVEAVLQDHHVVVGACVVGVPDPKVGERIKAIVVLKEDAKGVGATELIRFCRECLAPYKVPSYIEFRDMLPKSKVGKLLRREIRDEEKRKSEKDKKAGA</sequence>
<feature type="domain" description="AMP-dependent synthetase/ligase" evidence="1">
    <location>
        <begin position="10"/>
        <end position="397"/>
    </location>
</feature>
<accession>A0A0D2JDE4</accession>
<dbReference type="SUPFAM" id="SSF56801">
    <property type="entry name" value="Acetyl-CoA synthetase-like"/>
    <property type="match status" value="1"/>
</dbReference>
<dbReference type="PROSITE" id="PS00455">
    <property type="entry name" value="AMP_BINDING"/>
    <property type="match status" value="1"/>
</dbReference>
<dbReference type="Pfam" id="PF13193">
    <property type="entry name" value="AMP-binding_C"/>
    <property type="match status" value="1"/>
</dbReference>
<dbReference type="InterPro" id="IPR020845">
    <property type="entry name" value="AMP-binding_CS"/>
</dbReference>
<comment type="caution">
    <text evidence="3">The sequence shown here is derived from an EMBL/GenBank/DDBJ whole genome shotgun (WGS) entry which is preliminary data.</text>
</comment>
<dbReference type="Proteomes" id="UP000032233">
    <property type="component" value="Unassembled WGS sequence"/>
</dbReference>
<dbReference type="PATRIC" id="fig|1429043.3.peg.2640"/>
<organism evidence="3 4">
    <name type="scientific">Dethiosulfatarculus sandiegensis</name>
    <dbReference type="NCBI Taxonomy" id="1429043"/>
    <lineage>
        <taxon>Bacteria</taxon>
        <taxon>Pseudomonadati</taxon>
        <taxon>Thermodesulfobacteriota</taxon>
        <taxon>Desulfarculia</taxon>
        <taxon>Desulfarculales</taxon>
        <taxon>Desulfarculaceae</taxon>
        <taxon>Dethiosulfatarculus</taxon>
    </lineage>
</organism>
<name>A0A0D2JDE4_9BACT</name>
<dbReference type="GO" id="GO:0016877">
    <property type="term" value="F:ligase activity, forming carbon-sulfur bonds"/>
    <property type="evidence" value="ECO:0007669"/>
    <property type="project" value="UniProtKB-ARBA"/>
</dbReference>
<dbReference type="Pfam" id="PF00501">
    <property type="entry name" value="AMP-binding"/>
    <property type="match status" value="1"/>
</dbReference>
<evidence type="ECO:0000313" key="4">
    <source>
        <dbReference type="Proteomes" id="UP000032233"/>
    </source>
</evidence>
<proteinExistence type="predicted"/>
<dbReference type="InterPro" id="IPR050237">
    <property type="entry name" value="ATP-dep_AMP-bd_enzyme"/>
</dbReference>
<feature type="domain" description="AMP-binding enzyme C-terminal" evidence="2">
    <location>
        <begin position="451"/>
        <end position="527"/>
    </location>
</feature>
<evidence type="ECO:0000259" key="2">
    <source>
        <dbReference type="Pfam" id="PF13193"/>
    </source>
</evidence>
<dbReference type="OrthoDB" id="9765680at2"/>
<evidence type="ECO:0000259" key="1">
    <source>
        <dbReference type="Pfam" id="PF00501"/>
    </source>
</evidence>
<dbReference type="InterPro" id="IPR025110">
    <property type="entry name" value="AMP-bd_C"/>
</dbReference>
<reference evidence="3 4" key="1">
    <citation type="submission" date="2013-11" db="EMBL/GenBank/DDBJ databases">
        <title>Metagenomic analysis of a methanogenic consortium involved in long chain n-alkane degradation.</title>
        <authorList>
            <person name="Davidova I.A."/>
            <person name="Callaghan A.V."/>
            <person name="Wawrik B."/>
            <person name="Pruitt S."/>
            <person name="Marks C."/>
            <person name="Duncan K.E."/>
            <person name="Suflita J.M."/>
        </authorList>
    </citation>
    <scope>NUCLEOTIDE SEQUENCE [LARGE SCALE GENOMIC DNA]</scope>
    <source>
        <strain evidence="3 4">SPR</strain>
    </source>
</reference>
<evidence type="ECO:0000313" key="3">
    <source>
        <dbReference type="EMBL" id="KIX13736.1"/>
    </source>
</evidence>
<dbReference type="Gene3D" id="3.30.300.30">
    <property type="match status" value="1"/>
</dbReference>
<keyword evidence="4" id="KW-1185">Reference proteome</keyword>
<protein>
    <submittedName>
        <fullName evidence="3">AMP-dependent synthetase</fullName>
    </submittedName>
</protein>
<dbReference type="InParanoid" id="A0A0D2JDE4"/>
<dbReference type="EMBL" id="AZAC01000014">
    <property type="protein sequence ID" value="KIX13736.1"/>
    <property type="molecule type" value="Genomic_DNA"/>
</dbReference>
<dbReference type="InterPro" id="IPR045851">
    <property type="entry name" value="AMP-bd_C_sf"/>
</dbReference>
<dbReference type="InterPro" id="IPR000873">
    <property type="entry name" value="AMP-dep_synth/lig_dom"/>
</dbReference>
<dbReference type="PANTHER" id="PTHR43767">
    <property type="entry name" value="LONG-CHAIN-FATTY-ACID--COA LIGASE"/>
    <property type="match status" value="1"/>
</dbReference>
<dbReference type="Gene3D" id="3.40.50.12780">
    <property type="entry name" value="N-terminal domain of ligase-like"/>
    <property type="match status" value="1"/>
</dbReference>
<gene>
    <name evidence="3" type="ORF">X474_12410</name>
</gene>
<dbReference type="STRING" id="1429043.X474_12410"/>
<dbReference type="PANTHER" id="PTHR43767:SF10">
    <property type="entry name" value="SURFACTIN SYNTHASE SUBUNIT 1"/>
    <property type="match status" value="1"/>
</dbReference>